<organism evidence="1 2">
    <name type="scientific">Spiroplasma citri</name>
    <dbReference type="NCBI Taxonomy" id="2133"/>
    <lineage>
        <taxon>Bacteria</taxon>
        <taxon>Bacillati</taxon>
        <taxon>Mycoplasmatota</taxon>
        <taxon>Mollicutes</taxon>
        <taxon>Entomoplasmatales</taxon>
        <taxon>Spiroplasmataceae</taxon>
        <taxon>Spiroplasma</taxon>
    </lineage>
</organism>
<dbReference type="EMBL" id="CP096246">
    <property type="protein sequence ID" value="WFG96157.1"/>
    <property type="molecule type" value="Genomic_DNA"/>
</dbReference>
<evidence type="ECO:0000313" key="1">
    <source>
        <dbReference type="EMBL" id="WFG96157.1"/>
    </source>
</evidence>
<evidence type="ECO:0000313" key="2">
    <source>
        <dbReference type="Proteomes" id="UP001214629"/>
    </source>
</evidence>
<dbReference type="Proteomes" id="UP001214629">
    <property type="component" value="Chromosome"/>
</dbReference>
<dbReference type="RefSeq" id="WP_277938528.1">
    <property type="nucleotide sequence ID" value="NZ_CP096246.1"/>
</dbReference>
<protein>
    <submittedName>
        <fullName evidence="1">Uncharacterized protein</fullName>
    </submittedName>
</protein>
<sequence length="389" mass="46388">MSKAPLVYPIPDIDNPDENYQYINKKFIESLGESKSEQIEKLTELLEQCPINTKIDEVEPSGIDNKFYFEKTKEEENKPWKNIKSAMTWNDNSKTIATAIIDNINQVNDFKYQAIYQNKCASEYFVWTDKGRLTQDNLNTRHKDGIYEFPILSFNLPLKGEKIKSFNWEYTARVPIRYQSIKDPNNFINFCEYAREKKEEFNKKWTKEMEKMDQKIAQLDKRIREMPYKIESSVKYVKSRLKKVTPQEKPFNTVDNKYYYVVWRGDKNEEWKITKFQNNNKNNINYEIDIQNRVNFVSSLMNVKDLFITDSPSRVKSTKYWNDDVGTYFKAVYRWNGGEEWSPILKYDGGMIKFWVWKDFKTWDKTQRGIVTTAAIGLLSFGSWEPLIW</sequence>
<proteinExistence type="predicted"/>
<gene>
    <name evidence="1" type="ORF">M0C40_08715</name>
</gene>
<reference evidence="1 2" key="1">
    <citation type="submission" date="2022-04" db="EMBL/GenBank/DDBJ databases">
        <title>Whole genome of Spiroplasma citri.</title>
        <authorList>
            <person name="Khanchezar A."/>
            <person name="Izadpanah K."/>
            <person name="Taghavi M."/>
            <person name="Ghorbani A."/>
            <person name="Beven L."/>
        </authorList>
    </citation>
    <scope>NUCLEOTIDE SEQUENCE [LARGE SCALE GENOMIC DNA]</scope>
    <source>
        <strain evidence="1 2">D4</strain>
    </source>
</reference>
<accession>A0AAX3SYB8</accession>
<keyword evidence="2" id="KW-1185">Reference proteome</keyword>
<name>A0AAX3SYB8_SPICI</name>
<dbReference type="AlphaFoldDB" id="A0AAX3SYB8"/>